<gene>
    <name evidence="1" type="ORF">S01H1_27145</name>
</gene>
<feature type="non-terminal residue" evidence="1">
    <location>
        <position position="106"/>
    </location>
</feature>
<dbReference type="EMBL" id="BARS01016500">
    <property type="protein sequence ID" value="GAF87752.1"/>
    <property type="molecule type" value="Genomic_DNA"/>
</dbReference>
<evidence type="ECO:0000313" key="1">
    <source>
        <dbReference type="EMBL" id="GAF87752.1"/>
    </source>
</evidence>
<sequence>MPKRINLEFQAAMEALEPRLLLSAAYPDVLSIPAPADDPALPGAMDLFAPPVDQTAPGAEAPALAEWTRIAEAGETMVVSGYQLSDYIGADAAKDTQFIAYGQTTG</sequence>
<comment type="caution">
    <text evidence="1">The sequence shown here is derived from an EMBL/GenBank/DDBJ whole genome shotgun (WGS) entry which is preliminary data.</text>
</comment>
<organism evidence="1">
    <name type="scientific">marine sediment metagenome</name>
    <dbReference type="NCBI Taxonomy" id="412755"/>
    <lineage>
        <taxon>unclassified sequences</taxon>
        <taxon>metagenomes</taxon>
        <taxon>ecological metagenomes</taxon>
    </lineage>
</organism>
<dbReference type="InterPro" id="IPR053786">
    <property type="entry name" value="LEPRxLL_CS"/>
</dbReference>
<proteinExistence type="predicted"/>
<reference evidence="1" key="1">
    <citation type="journal article" date="2014" name="Front. Microbiol.">
        <title>High frequency of phylogenetically diverse reductive dehalogenase-homologous genes in deep subseafloor sedimentary metagenomes.</title>
        <authorList>
            <person name="Kawai M."/>
            <person name="Futagami T."/>
            <person name="Toyoda A."/>
            <person name="Takaki Y."/>
            <person name="Nishi S."/>
            <person name="Hori S."/>
            <person name="Arai W."/>
            <person name="Tsubouchi T."/>
            <person name="Morono Y."/>
            <person name="Uchiyama I."/>
            <person name="Ito T."/>
            <person name="Fujiyama A."/>
            <person name="Inagaki F."/>
            <person name="Takami H."/>
        </authorList>
    </citation>
    <scope>NUCLEOTIDE SEQUENCE</scope>
    <source>
        <strain evidence="1">Expedition CK06-06</strain>
    </source>
</reference>
<dbReference type="NCBIfam" id="NF012209">
    <property type="entry name" value="LEPR-8K"/>
    <property type="match status" value="1"/>
</dbReference>
<dbReference type="AlphaFoldDB" id="X0THY9"/>
<protein>
    <submittedName>
        <fullName evidence="1">Uncharacterized protein</fullName>
    </submittedName>
</protein>
<name>X0THY9_9ZZZZ</name>
<accession>X0THY9</accession>